<dbReference type="FunFam" id="1.10.510.10:FF:000571">
    <property type="entry name" value="Maternal embryonic leucine zipper kinase"/>
    <property type="match status" value="1"/>
</dbReference>
<dbReference type="GO" id="GO:0005524">
    <property type="term" value="F:ATP binding"/>
    <property type="evidence" value="ECO:0007669"/>
    <property type="project" value="UniProtKB-UniRule"/>
</dbReference>
<dbReference type="Gene3D" id="2.30.29.30">
    <property type="entry name" value="Pleckstrin-homology domain (PH domain)/Phosphotyrosine-binding domain (PTB)"/>
    <property type="match status" value="1"/>
</dbReference>
<dbReference type="GO" id="GO:0004674">
    <property type="term" value="F:protein serine/threonine kinase activity"/>
    <property type="evidence" value="ECO:0007669"/>
    <property type="project" value="UniProtKB-KW"/>
</dbReference>
<keyword evidence="3 4" id="KW-0067">ATP-binding</keyword>
<dbReference type="SUPFAM" id="SSF50729">
    <property type="entry name" value="PH domain-like"/>
    <property type="match status" value="1"/>
</dbReference>
<gene>
    <name evidence="8" type="ORF">BSTOLATCC_MIC44510</name>
</gene>
<evidence type="ECO:0000256" key="2">
    <source>
        <dbReference type="ARBA" id="ARBA00022741"/>
    </source>
</evidence>
<dbReference type="Gene3D" id="1.10.510.10">
    <property type="entry name" value="Transferase(Phosphotransferase) domain 1"/>
    <property type="match status" value="1"/>
</dbReference>
<reference evidence="8" key="1">
    <citation type="submission" date="2021-09" db="EMBL/GenBank/DDBJ databases">
        <authorList>
            <consortium name="AG Swart"/>
            <person name="Singh M."/>
            <person name="Singh A."/>
            <person name="Seah K."/>
            <person name="Emmerich C."/>
        </authorList>
    </citation>
    <scope>NUCLEOTIDE SEQUENCE</scope>
    <source>
        <strain evidence="8">ATCC30299</strain>
    </source>
</reference>
<evidence type="ECO:0000256" key="4">
    <source>
        <dbReference type="PROSITE-ProRule" id="PRU10141"/>
    </source>
</evidence>
<keyword evidence="9" id="KW-1185">Reference proteome</keyword>
<dbReference type="InterPro" id="IPR011009">
    <property type="entry name" value="Kinase-like_dom_sf"/>
</dbReference>
<evidence type="ECO:0008006" key="10">
    <source>
        <dbReference type="Google" id="ProtNLM"/>
    </source>
</evidence>
<organism evidence="8 9">
    <name type="scientific">Blepharisma stoltei</name>
    <dbReference type="NCBI Taxonomy" id="1481888"/>
    <lineage>
        <taxon>Eukaryota</taxon>
        <taxon>Sar</taxon>
        <taxon>Alveolata</taxon>
        <taxon>Ciliophora</taxon>
        <taxon>Postciliodesmatophora</taxon>
        <taxon>Heterotrichea</taxon>
        <taxon>Heterotrichida</taxon>
        <taxon>Blepharismidae</taxon>
        <taxon>Blepharisma</taxon>
    </lineage>
</organism>
<dbReference type="FunFam" id="3.30.200.20:FF:000042">
    <property type="entry name" value="Aurora kinase A"/>
    <property type="match status" value="1"/>
</dbReference>
<keyword evidence="5" id="KW-0723">Serine/threonine-protein kinase</keyword>
<name>A0AAU9JTZ6_9CILI</name>
<dbReference type="Pfam" id="PF00069">
    <property type="entry name" value="Pkinase"/>
    <property type="match status" value="1"/>
</dbReference>
<comment type="subunit">
    <text evidence="1">Monomer.</text>
</comment>
<keyword evidence="2 4" id="KW-0547">Nucleotide-binding</keyword>
<dbReference type="AlphaFoldDB" id="A0AAU9JTZ6"/>
<feature type="domain" description="PH" evidence="6">
    <location>
        <begin position="5"/>
        <end position="101"/>
    </location>
</feature>
<evidence type="ECO:0000313" key="9">
    <source>
        <dbReference type="Proteomes" id="UP001162131"/>
    </source>
</evidence>
<keyword evidence="5" id="KW-0418">Kinase</keyword>
<dbReference type="InterPro" id="IPR008271">
    <property type="entry name" value="Ser/Thr_kinase_AS"/>
</dbReference>
<proteinExistence type="inferred from homology"/>
<feature type="domain" description="Protein kinase" evidence="7">
    <location>
        <begin position="109"/>
        <end position="365"/>
    </location>
</feature>
<evidence type="ECO:0000256" key="1">
    <source>
        <dbReference type="ARBA" id="ARBA00011245"/>
    </source>
</evidence>
<evidence type="ECO:0000259" key="6">
    <source>
        <dbReference type="PROSITE" id="PS50003"/>
    </source>
</evidence>
<accession>A0AAU9JTZ6</accession>
<comment type="similarity">
    <text evidence="5">Belongs to the protein kinase superfamily.</text>
</comment>
<protein>
    <recommendedName>
        <fullName evidence="10">Protein kinase domain-containing protein</fullName>
    </recommendedName>
</protein>
<dbReference type="InterPro" id="IPR001849">
    <property type="entry name" value="PH_domain"/>
</dbReference>
<dbReference type="SMART" id="SM00233">
    <property type="entry name" value="PH"/>
    <property type="match status" value="1"/>
</dbReference>
<dbReference type="Pfam" id="PF00169">
    <property type="entry name" value="PH"/>
    <property type="match status" value="1"/>
</dbReference>
<dbReference type="InterPro" id="IPR017441">
    <property type="entry name" value="Protein_kinase_ATP_BS"/>
</dbReference>
<dbReference type="PROSITE" id="PS50003">
    <property type="entry name" value="PH_DOMAIN"/>
    <property type="match status" value="1"/>
</dbReference>
<dbReference type="SMART" id="SM00220">
    <property type="entry name" value="S_TKc"/>
    <property type="match status" value="1"/>
</dbReference>
<dbReference type="PROSITE" id="PS00108">
    <property type="entry name" value="PROTEIN_KINASE_ST"/>
    <property type="match status" value="1"/>
</dbReference>
<dbReference type="SUPFAM" id="SSF56112">
    <property type="entry name" value="Protein kinase-like (PK-like)"/>
    <property type="match status" value="1"/>
</dbReference>
<keyword evidence="5" id="KW-0808">Transferase</keyword>
<dbReference type="PROSITE" id="PS50011">
    <property type="entry name" value="PROTEIN_KINASE_DOM"/>
    <property type="match status" value="1"/>
</dbReference>
<dbReference type="PANTHER" id="PTHR24347">
    <property type="entry name" value="SERINE/THREONINE-PROTEIN KINASE"/>
    <property type="match status" value="1"/>
</dbReference>
<evidence type="ECO:0000313" key="8">
    <source>
        <dbReference type="EMBL" id="CAG9327888.1"/>
    </source>
</evidence>
<comment type="caution">
    <text evidence="8">The sequence shown here is derived from an EMBL/GenBank/DDBJ whole genome shotgun (WGS) entry which is preliminary data.</text>
</comment>
<evidence type="ECO:0000259" key="7">
    <source>
        <dbReference type="PROSITE" id="PS50011"/>
    </source>
</evidence>
<evidence type="ECO:0000256" key="5">
    <source>
        <dbReference type="RuleBase" id="RU000304"/>
    </source>
</evidence>
<feature type="binding site" evidence="4">
    <location>
        <position position="138"/>
    </location>
    <ligand>
        <name>ATP</name>
        <dbReference type="ChEBI" id="CHEBI:30616"/>
    </ligand>
</feature>
<dbReference type="PROSITE" id="PS00107">
    <property type="entry name" value="PROTEIN_KINASE_ATP"/>
    <property type="match status" value="1"/>
</dbReference>
<dbReference type="InterPro" id="IPR011993">
    <property type="entry name" value="PH-like_dom_sf"/>
</dbReference>
<dbReference type="EMBL" id="CAJZBQ010000044">
    <property type="protein sequence ID" value="CAG9327888.1"/>
    <property type="molecule type" value="Genomic_DNA"/>
</dbReference>
<sequence>MSSSEAIFHGWLEVYHNNFSRKKRFFILTKNFIIYYKSRTDKRIKKWVAITWLRLQPFYIPTKSGDQYGFRLEGNKKFQDFFAENQETLDIWLDKLSNLTILEDLEDDFAIQKELGRGKFGKIYLASEFYTRKIYAVKCLPKENSESEESLSQQFKNEVEIMRRLNHPRILGLHYLYESDHDIKLVCDYVKGGDLTHRIRSLKKYPENLTIMFMVNLLEAVDYLHSCGIVHRDLKPDNILLEDHEGFKICDFGLSAQFEIDNELCSKCGTPGYIAPEVLRDEKYGTKADIFSAGIICYQLLSGKLPFEGFDALSVLSRNRDCNIAFREEDWCNISDSAKDFVIRLTNPDPQRRLSAREALEDQWLSAVWGRKTEKIDKGLYESTLTYFKGINHPIR</sequence>
<evidence type="ECO:0000256" key="3">
    <source>
        <dbReference type="ARBA" id="ARBA00022840"/>
    </source>
</evidence>
<dbReference type="InterPro" id="IPR000719">
    <property type="entry name" value="Prot_kinase_dom"/>
</dbReference>
<dbReference type="Proteomes" id="UP001162131">
    <property type="component" value="Unassembled WGS sequence"/>
</dbReference>